<gene>
    <name evidence="2" type="ORF">BJ979_002823</name>
</gene>
<sequence>MSDDDANGTGGTSGTEDQPLVEISVTLAEPMTPSTRLLKALNRTTGRSLGELQRAAEAGEPVVTVNLFGSDHLAAAPRVLGTAELLVGNGLAIEVHDRTDGVPERIDLPTLREILGATG</sequence>
<evidence type="ECO:0000256" key="1">
    <source>
        <dbReference type="SAM" id="MobiDB-lite"/>
    </source>
</evidence>
<evidence type="ECO:0000313" key="2">
    <source>
        <dbReference type="EMBL" id="NYH00198.1"/>
    </source>
</evidence>
<dbReference type="AlphaFoldDB" id="A0A852YJR4"/>
<evidence type="ECO:0000313" key="3">
    <source>
        <dbReference type="Proteomes" id="UP000553888"/>
    </source>
</evidence>
<name>A0A852YJR4_9MICO</name>
<organism evidence="2 3">
    <name type="scientific">Schumannella luteola</name>
    <dbReference type="NCBI Taxonomy" id="472059"/>
    <lineage>
        <taxon>Bacteria</taxon>
        <taxon>Bacillati</taxon>
        <taxon>Actinomycetota</taxon>
        <taxon>Actinomycetes</taxon>
        <taxon>Micrococcales</taxon>
        <taxon>Microbacteriaceae</taxon>
        <taxon>Schumannella</taxon>
    </lineage>
</organism>
<dbReference type="EMBL" id="JACBZY010000001">
    <property type="protein sequence ID" value="NYH00198.1"/>
    <property type="molecule type" value="Genomic_DNA"/>
</dbReference>
<feature type="region of interest" description="Disordered" evidence="1">
    <location>
        <begin position="1"/>
        <end position="20"/>
    </location>
</feature>
<comment type="caution">
    <text evidence="2">The sequence shown here is derived from an EMBL/GenBank/DDBJ whole genome shotgun (WGS) entry which is preliminary data.</text>
</comment>
<protein>
    <submittedName>
        <fullName evidence="2">Uncharacterized protein</fullName>
    </submittedName>
</protein>
<dbReference type="Proteomes" id="UP000553888">
    <property type="component" value="Unassembled WGS sequence"/>
</dbReference>
<accession>A0A852YJR4</accession>
<proteinExistence type="predicted"/>
<reference evidence="2 3" key="1">
    <citation type="submission" date="2020-07" db="EMBL/GenBank/DDBJ databases">
        <title>Sequencing the genomes of 1000 actinobacteria strains.</title>
        <authorList>
            <person name="Klenk H.-P."/>
        </authorList>
    </citation>
    <scope>NUCLEOTIDE SEQUENCE [LARGE SCALE GENOMIC DNA]</scope>
    <source>
        <strain evidence="2 3">DSM 23141</strain>
    </source>
</reference>
<keyword evidence="3" id="KW-1185">Reference proteome</keyword>
<dbReference type="RefSeq" id="WP_179568865.1">
    <property type="nucleotide sequence ID" value="NZ_JACBZY010000001.1"/>
</dbReference>